<dbReference type="AlphaFoldDB" id="A0A1J5HVX6"/>
<name>A0A1J5HVX6_9BACT</name>
<keyword evidence="1" id="KW-0812">Transmembrane</keyword>
<evidence type="ECO:0000313" key="2">
    <source>
        <dbReference type="EMBL" id="OIP84999.1"/>
    </source>
</evidence>
<protein>
    <recommendedName>
        <fullName evidence="4">DUF2079 domain-containing protein</fullName>
    </recommendedName>
</protein>
<gene>
    <name evidence="2" type="ORF">AUK04_01785</name>
</gene>
<feature type="transmembrane region" description="Helical" evidence="1">
    <location>
        <begin position="80"/>
        <end position="98"/>
    </location>
</feature>
<feature type="transmembrane region" description="Helical" evidence="1">
    <location>
        <begin position="339"/>
        <end position="360"/>
    </location>
</feature>
<keyword evidence="1" id="KW-1133">Transmembrane helix</keyword>
<comment type="caution">
    <text evidence="2">The sequence shown here is derived from an EMBL/GenBank/DDBJ whole genome shotgun (WGS) entry which is preliminary data.</text>
</comment>
<evidence type="ECO:0000313" key="3">
    <source>
        <dbReference type="Proteomes" id="UP000183758"/>
    </source>
</evidence>
<evidence type="ECO:0008006" key="4">
    <source>
        <dbReference type="Google" id="ProtNLM"/>
    </source>
</evidence>
<proteinExistence type="predicted"/>
<feature type="transmembrane region" description="Helical" evidence="1">
    <location>
        <begin position="380"/>
        <end position="397"/>
    </location>
</feature>
<dbReference type="Pfam" id="PF09852">
    <property type="entry name" value="DUF2079"/>
    <property type="match status" value="1"/>
</dbReference>
<dbReference type="InterPro" id="IPR018650">
    <property type="entry name" value="STSV1_Orf64"/>
</dbReference>
<evidence type="ECO:0000256" key="1">
    <source>
        <dbReference type="SAM" id="Phobius"/>
    </source>
</evidence>
<accession>A0A1J5HVX6</accession>
<feature type="transmembrane region" description="Helical" evidence="1">
    <location>
        <begin position="104"/>
        <end position="123"/>
    </location>
</feature>
<feature type="transmembrane region" description="Helical" evidence="1">
    <location>
        <begin position="155"/>
        <end position="175"/>
    </location>
</feature>
<reference evidence="2 3" key="1">
    <citation type="journal article" date="2016" name="Environ. Microbiol.">
        <title>Genomic resolution of a cold subsurface aquifer community provides metabolic insights for novel microbes adapted to high CO concentrations.</title>
        <authorList>
            <person name="Probst A.J."/>
            <person name="Castelle C.J."/>
            <person name="Singh A."/>
            <person name="Brown C.T."/>
            <person name="Anantharaman K."/>
            <person name="Sharon I."/>
            <person name="Hug L.A."/>
            <person name="Burstein D."/>
            <person name="Emerson J.B."/>
            <person name="Thomas B.C."/>
            <person name="Banfield J.F."/>
        </authorList>
    </citation>
    <scope>NUCLEOTIDE SEQUENCE [LARGE SCALE GENOMIC DNA]</scope>
    <source>
        <strain evidence="2">CG2_30_33_16</strain>
    </source>
</reference>
<feature type="transmembrane region" description="Helical" evidence="1">
    <location>
        <begin position="271"/>
        <end position="295"/>
    </location>
</feature>
<dbReference type="Proteomes" id="UP000183758">
    <property type="component" value="Unassembled WGS sequence"/>
</dbReference>
<feature type="transmembrane region" description="Helical" evidence="1">
    <location>
        <begin position="12"/>
        <end position="33"/>
    </location>
</feature>
<feature type="transmembrane region" description="Helical" evidence="1">
    <location>
        <begin position="417"/>
        <end position="434"/>
    </location>
</feature>
<sequence length="548" mass="64372">MRKFILKHKYKLTLGIMILIYVIYFSWFTVMRYQTLHASYFDLGIMHQTVYNSFMAIKTSDWSRFLELTNPHGFEQVKRMAIHNDIILGIIALFYFIYCGPETLLILQTVILALGAIPVFLIAQKIINKNKSNSLIPIVLSFAYLMYTPMQRANIFDFHAVTIATTTLLFMYYFWMIKKYWLSGLFLIISLLTKEQVALTTVFFGMYVLLKSNIFQLISKLFVIPSKEGIQSTNYNVNKDSGLDFSFKGIITHLRGNDMHKHTIKFSRSKLFGILVIFISLICFIVSMKIIVPYFRGSVHFALQRYGDFGDTTETVFFGILKNPTSLIKHIWHIDTARYFWFLLGPLAFLSLLSPTIMMITIPEFAINLLSNSWNMRNIIYHYTAVLQPWIFIAGIYGIRKLLVRNAKRETYNAKRITLVSLIIIFCTLIFVYFKGPLPFLREAEINLWNYQTVEESAIMNWKQNLNNDDIKVSTTGNLSPFFCSRRYFYNFSNYYYLADYLIIRPNEIFNYADKKILTPIYRQLQSDTRFKIIYEGKNFEVYEKITN</sequence>
<keyword evidence="1" id="KW-0472">Membrane</keyword>
<dbReference type="EMBL" id="MNZM01000041">
    <property type="protein sequence ID" value="OIP84999.1"/>
    <property type="molecule type" value="Genomic_DNA"/>
</dbReference>
<feature type="transmembrane region" description="Helical" evidence="1">
    <location>
        <begin position="181"/>
        <end position="210"/>
    </location>
</feature>
<organism evidence="2 3">
    <name type="scientific">Candidatus Roizmanbacteria bacterium CG2_30_33_16</name>
    <dbReference type="NCBI Taxonomy" id="1805340"/>
    <lineage>
        <taxon>Bacteria</taxon>
        <taxon>Candidatus Roizmaniibacteriota</taxon>
    </lineage>
</organism>